<dbReference type="PROSITE" id="PS50948">
    <property type="entry name" value="PAN"/>
    <property type="match status" value="2"/>
</dbReference>
<accession>A0AAN5Z2F9</accession>
<keyword evidence="2" id="KW-0732">Signal</keyword>
<dbReference type="AlphaFoldDB" id="A0AAN5Z2F9"/>
<dbReference type="Gene3D" id="3.50.4.10">
    <property type="entry name" value="Hepatocyte Growth Factor"/>
    <property type="match status" value="2"/>
</dbReference>
<reference evidence="4 5" key="1">
    <citation type="submission" date="2020-02" db="EMBL/GenBank/DDBJ databases">
        <title>Identification and distribution of gene clusters putatively required for synthesis of sphingolipid metabolism inhibitors in phylogenetically diverse species of the filamentous fungus Fusarium.</title>
        <authorList>
            <person name="Kim H.-S."/>
            <person name="Busman M."/>
            <person name="Brown D.W."/>
            <person name="Divon H."/>
            <person name="Uhlig S."/>
            <person name="Proctor R.H."/>
        </authorList>
    </citation>
    <scope>NUCLEOTIDE SEQUENCE [LARGE SCALE GENOMIC DNA]</scope>
    <source>
        <strain evidence="4 5">NRRL 2903</strain>
    </source>
</reference>
<feature type="compositionally biased region" description="Basic and acidic residues" evidence="1">
    <location>
        <begin position="232"/>
        <end position="243"/>
    </location>
</feature>
<evidence type="ECO:0000256" key="2">
    <source>
        <dbReference type="SAM" id="SignalP"/>
    </source>
</evidence>
<feature type="domain" description="Apple" evidence="3">
    <location>
        <begin position="133"/>
        <end position="209"/>
    </location>
</feature>
<comment type="caution">
    <text evidence="4">The sequence shown here is derived from an EMBL/GenBank/DDBJ whole genome shotgun (WGS) entry which is preliminary data.</text>
</comment>
<keyword evidence="5" id="KW-1185">Reference proteome</keyword>
<feature type="chain" id="PRO_5043036535" description="Apple domain-containing protein" evidence="2">
    <location>
        <begin position="18"/>
        <end position="359"/>
    </location>
</feature>
<gene>
    <name evidence="4" type="ORF">FAUST_9563</name>
</gene>
<feature type="domain" description="Apple" evidence="3">
    <location>
        <begin position="27"/>
        <end position="103"/>
    </location>
</feature>
<feature type="compositionally biased region" description="Basic and acidic residues" evidence="1">
    <location>
        <begin position="299"/>
        <end position="309"/>
    </location>
</feature>
<dbReference type="InterPro" id="IPR003609">
    <property type="entry name" value="Pan_app"/>
</dbReference>
<evidence type="ECO:0000259" key="3">
    <source>
        <dbReference type="PROSITE" id="PS50948"/>
    </source>
</evidence>
<feature type="region of interest" description="Disordered" evidence="1">
    <location>
        <begin position="211"/>
        <end position="359"/>
    </location>
</feature>
<evidence type="ECO:0000313" key="5">
    <source>
        <dbReference type="Proteomes" id="UP000537989"/>
    </source>
</evidence>
<organism evidence="4 5">
    <name type="scientific">Fusarium austroamericanum</name>
    <dbReference type="NCBI Taxonomy" id="282268"/>
    <lineage>
        <taxon>Eukaryota</taxon>
        <taxon>Fungi</taxon>
        <taxon>Dikarya</taxon>
        <taxon>Ascomycota</taxon>
        <taxon>Pezizomycotina</taxon>
        <taxon>Sordariomycetes</taxon>
        <taxon>Hypocreomycetidae</taxon>
        <taxon>Hypocreales</taxon>
        <taxon>Nectriaceae</taxon>
        <taxon>Fusarium</taxon>
    </lineage>
</organism>
<evidence type="ECO:0000256" key="1">
    <source>
        <dbReference type="SAM" id="MobiDB-lite"/>
    </source>
</evidence>
<evidence type="ECO:0000313" key="4">
    <source>
        <dbReference type="EMBL" id="KAF5230964.1"/>
    </source>
</evidence>
<feature type="signal peptide" evidence="2">
    <location>
        <begin position="1"/>
        <end position="17"/>
    </location>
</feature>
<dbReference type="Proteomes" id="UP000537989">
    <property type="component" value="Unassembled WGS sequence"/>
</dbReference>
<proteinExistence type="predicted"/>
<protein>
    <recommendedName>
        <fullName evidence="3">Apple domain-containing protein</fullName>
    </recommendedName>
</protein>
<dbReference type="Pfam" id="PF14295">
    <property type="entry name" value="PAN_4"/>
    <property type="match status" value="2"/>
</dbReference>
<name>A0AAN5Z2F9_FUSAU</name>
<sequence>MKTSFMLTASMASAILAYPFDARSQQCNVAPSAATNAKIQPISQPSAATADACLKSCSSNASCKSFIFGLPANAKAPTCKLYGVAAAQVPKQGSELYVFDKACSSKAVPNTKPTHDEPRGQVKGKLAARDEMCNTAPTGPTNGNIQPFATPSVKTADKCQDACTAQNDCQSFVFGLPADASAPVCKLYKVAPANVPSGDDKLNVFAKSCPAAKVPTTDPTHVEPRGQPPVEQKPHDKSADKPKPKPKGPPHVQRRGEPPVEQPPVEQKPNKQSAGKPKPKVPTTPPHVQRRGQPPVEHPPTEQKPKPEPKAPTTPPHVQRRGQPPVEQPPTEQKPNKQSADKPKAKTPTKPNKGNGKHN</sequence>
<dbReference type="EMBL" id="JAAMOD010000326">
    <property type="protein sequence ID" value="KAF5230964.1"/>
    <property type="molecule type" value="Genomic_DNA"/>
</dbReference>